<feature type="domain" description="FecR N-terminal" evidence="2">
    <location>
        <begin position="14"/>
        <end position="52"/>
    </location>
</feature>
<proteinExistence type="predicted"/>
<dbReference type="AlphaFoldDB" id="A0A7U9CSQ4"/>
<dbReference type="InterPro" id="IPR012373">
    <property type="entry name" value="Ferrdict_sens_TM"/>
</dbReference>
<evidence type="ECO:0000313" key="4">
    <source>
        <dbReference type="Proteomes" id="UP000006045"/>
    </source>
</evidence>
<feature type="domain" description="FecR protein" evidence="1">
    <location>
        <begin position="114"/>
        <end position="203"/>
    </location>
</feature>
<dbReference type="PIRSF" id="PIRSF018266">
    <property type="entry name" value="FecR"/>
    <property type="match status" value="1"/>
</dbReference>
<dbReference type="PANTHER" id="PTHR30273:SF2">
    <property type="entry name" value="PROTEIN FECR"/>
    <property type="match status" value="1"/>
</dbReference>
<dbReference type="InterPro" id="IPR006860">
    <property type="entry name" value="FecR"/>
</dbReference>
<dbReference type="Proteomes" id="UP000006045">
    <property type="component" value="Chromosome"/>
</dbReference>
<evidence type="ECO:0000259" key="2">
    <source>
        <dbReference type="Pfam" id="PF16220"/>
    </source>
</evidence>
<dbReference type="InterPro" id="IPR032623">
    <property type="entry name" value="FecR_N"/>
</dbReference>
<dbReference type="EMBL" id="CM001561">
    <property type="protein sequence ID" value="EJZ58955.1"/>
    <property type="molecule type" value="Genomic_DNA"/>
</dbReference>
<evidence type="ECO:0000313" key="3">
    <source>
        <dbReference type="EMBL" id="EJZ58955.1"/>
    </source>
</evidence>
<dbReference type="Pfam" id="PF16220">
    <property type="entry name" value="DUF4880"/>
    <property type="match status" value="1"/>
</dbReference>
<dbReference type="Gene3D" id="2.60.120.1440">
    <property type="match status" value="1"/>
</dbReference>
<dbReference type="PANTHER" id="PTHR30273">
    <property type="entry name" value="PERIPLASMIC SIGNAL SENSOR AND SIGMA FACTOR ACTIVATOR FECR-RELATED"/>
    <property type="match status" value="1"/>
</dbReference>
<organism evidence="3 4">
    <name type="scientific">Pseudomonas fluorescens R124</name>
    <dbReference type="NCBI Taxonomy" id="743713"/>
    <lineage>
        <taxon>Bacteria</taxon>
        <taxon>Pseudomonadati</taxon>
        <taxon>Pseudomonadota</taxon>
        <taxon>Gammaproteobacteria</taxon>
        <taxon>Pseudomonadales</taxon>
        <taxon>Pseudomonadaceae</taxon>
        <taxon>Pseudomonas</taxon>
    </lineage>
</organism>
<dbReference type="Pfam" id="PF04773">
    <property type="entry name" value="FecR"/>
    <property type="match status" value="1"/>
</dbReference>
<gene>
    <name evidence="3" type="ORF">I1A_003286</name>
</gene>
<name>A0A7U9CSQ4_PSEFL</name>
<evidence type="ECO:0000259" key="1">
    <source>
        <dbReference type="Pfam" id="PF04773"/>
    </source>
</evidence>
<protein>
    <submittedName>
        <fullName evidence="3">Fe2+-dicitrate sensor, membrane component</fullName>
    </submittedName>
</protein>
<sequence>MISGSEPSHETVVAAAQWLSLLHSGEASEQQRQAFVQWREADPSHALAASRLALLWGRFDGLPNSRARKTLDRVLTSKRGSTLRRTGTCLAVLIAASVAWQGVQQGPVWLADQRTAVGERRDLMLADHSHLKLNSDSAVDLHFDGQQRLIDLKRGELWVEVAKDPQRPFVVRTEHGTVTALGTQFLVRREAGQTRVTVLESAIAARPVEHPENAVRVAAGQQATVFADHVDSPTSLGHSDPASWTRGVLKVDDRPLVEVLDELARYRSGVMHFDRQALAGLRVSGSFPLGDSNAALAALQTNLPIRVQRFTDWLVLIKPES</sequence>
<dbReference type="GO" id="GO:0016989">
    <property type="term" value="F:sigma factor antagonist activity"/>
    <property type="evidence" value="ECO:0007669"/>
    <property type="project" value="TreeGrafter"/>
</dbReference>
<reference evidence="3 4" key="1">
    <citation type="submission" date="2012-08" db="EMBL/GenBank/DDBJ databases">
        <title>The genome of cave-isolated P. fluorescens strain R124 demonstrates phenotypic adaptation to the mineral environment.</title>
        <authorList>
            <person name="Barton M.D."/>
            <person name="Petronio M."/>
            <person name="Giarrizzo J.G."/>
            <person name="Bowling B.V."/>
            <person name="Barton H.A."/>
        </authorList>
    </citation>
    <scope>NUCLEOTIDE SEQUENCE [LARGE SCALE GENOMIC DNA]</scope>
    <source>
        <strain evidence="3 4">R124</strain>
    </source>
</reference>
<accession>A0A7U9CSQ4</accession>